<feature type="compositionally biased region" description="Polar residues" evidence="1">
    <location>
        <begin position="30"/>
        <end position="46"/>
    </location>
</feature>
<dbReference type="PROSITE" id="PS51257">
    <property type="entry name" value="PROKAR_LIPOPROTEIN"/>
    <property type="match status" value="1"/>
</dbReference>
<keyword evidence="5" id="KW-1185">Reference proteome</keyword>
<dbReference type="EMBL" id="JAJHZM010000005">
    <property type="protein sequence ID" value="MDC4181768.1"/>
    <property type="molecule type" value="Genomic_DNA"/>
</dbReference>
<evidence type="ECO:0000256" key="1">
    <source>
        <dbReference type="SAM" id="MobiDB-lite"/>
    </source>
</evidence>
<name>A0ABT5GA79_9MOLU</name>
<organism evidence="4 5">
    <name type="scientific">Mycoplasma bradburyae</name>
    <dbReference type="NCBI Taxonomy" id="2963128"/>
    <lineage>
        <taxon>Bacteria</taxon>
        <taxon>Bacillati</taxon>
        <taxon>Mycoplasmatota</taxon>
        <taxon>Mollicutes</taxon>
        <taxon>Mycoplasmataceae</taxon>
        <taxon>Mycoplasma</taxon>
    </lineage>
</organism>
<evidence type="ECO:0000313" key="5">
    <source>
        <dbReference type="Proteomes" id="UP001220940"/>
    </source>
</evidence>
<proteinExistence type="predicted"/>
<dbReference type="Proteomes" id="UP001220940">
    <property type="component" value="Unassembled WGS sequence"/>
</dbReference>
<feature type="domain" description="Haemagglutinin Mycoplasma" evidence="3">
    <location>
        <begin position="379"/>
        <end position="618"/>
    </location>
</feature>
<accession>A0ABT5GA79</accession>
<keyword evidence="2" id="KW-0732">Signal</keyword>
<feature type="signal peptide" evidence="2">
    <location>
        <begin position="1"/>
        <end position="24"/>
    </location>
</feature>
<comment type="caution">
    <text evidence="4">The sequence shown here is derived from an EMBL/GenBank/DDBJ whole genome shotgun (WGS) entry which is preliminary data.</text>
</comment>
<feature type="region of interest" description="Disordered" evidence="1">
    <location>
        <begin position="30"/>
        <end position="78"/>
    </location>
</feature>
<dbReference type="RefSeq" id="WP_255034314.1">
    <property type="nucleotide sequence ID" value="NZ_CP101414.1"/>
</dbReference>
<evidence type="ECO:0000259" key="3">
    <source>
        <dbReference type="Pfam" id="PF05692"/>
    </source>
</evidence>
<protein>
    <recommendedName>
        <fullName evidence="3">Haemagglutinin Mycoplasma domain-containing protein</fullName>
    </recommendedName>
</protein>
<gene>
    <name evidence="4" type="ORF">LNO68_01020</name>
</gene>
<feature type="domain" description="Haemagglutinin Mycoplasma" evidence="3">
    <location>
        <begin position="249"/>
        <end position="376"/>
    </location>
</feature>
<sequence>MKQKTKKLLQLSFSLGFLATTALVATSCNQPKTVTPKPTNPMQPENGSGTGTTPGTGETMQPGNGSGSGTGTTTPDNTEAKNQLKALIDKENDNVGLYADYSAIKSKLVEAYTLAKEINNKTNATVQELTDAKTTLETAVNKAETDKMAFNAANSELVTAYGTLKTTVSEKDSKLSSLSGMKYEGLKTYLGNLYKTAEDIIENSLQANGLTKEQVNDANMAIISSITNLDMKKQNVDEYSAFKLFAIENGNFKGNLKYSSTSPENQSIIGFASDFNNDQTNEQTYSKWKYAKRVIKNTTSQDSSEKTNVTWIYNLNTQTSGDAERTPATYEFNFEYYGSNTAYLFFPYKAIKNDQKGDNLSLKYKLNNEEQFVTIDVSAAKVDDISIAKVNLSNLNFGMNKITFTTEENKIAPMIGNMYITASEESSNLVYNDIFGNEITTDNPDEITVNFAKGYGLANKGIGVPNHQSTIITKLTGKIVNTDNENKNYYLLGYLGNSVSGGNDSNGSIYEKYYIFYVNAPKEGVYNISGIYNSGEDNRGLTFWKDQYGASGNGNIAKFSTPMTGDWSNTLKSFNKEQKVDSTSGSLHLIKGLNKIIVSGRTWNKEAPNLGNITFTLEESATPPMMAGN</sequence>
<reference evidence="4" key="1">
    <citation type="submission" date="2021-11" db="EMBL/GenBank/DDBJ databases">
        <title>Description of Mycoplasma bradburyaesp. nov.from sea birds: a tribute to a great mycoplasmologist.</title>
        <authorList>
            <person name="Ramirez A.S."/>
            <person name="Poveda C."/>
            <person name="Suarez-Perez A."/>
            <person name="Rosales R.S."/>
            <person name="Dijkman R."/>
            <person name="Feberwee A."/>
            <person name="Spergser J."/>
            <person name="Szostak M.P."/>
            <person name="Ressel L."/>
            <person name="Calabuig P."/>
            <person name="Catania S."/>
            <person name="Gobbo F."/>
            <person name="Timofte D."/>
            <person name="Poveda J.B."/>
        </authorList>
    </citation>
    <scope>NUCLEOTIDE SEQUENCE [LARGE SCALE GENOMIC DNA]</scope>
    <source>
        <strain evidence="4">T158</strain>
    </source>
</reference>
<feature type="chain" id="PRO_5046782672" description="Haemagglutinin Mycoplasma domain-containing protein" evidence="2">
    <location>
        <begin position="25"/>
        <end position="629"/>
    </location>
</feature>
<evidence type="ECO:0000256" key="2">
    <source>
        <dbReference type="SAM" id="SignalP"/>
    </source>
</evidence>
<dbReference type="InterPro" id="IPR008692">
    <property type="entry name" value="Hemogglutn_Mycoplasma"/>
</dbReference>
<evidence type="ECO:0000313" key="4">
    <source>
        <dbReference type="EMBL" id="MDC4181768.1"/>
    </source>
</evidence>
<dbReference type="Pfam" id="PF07554">
    <property type="entry name" value="FIVAR"/>
    <property type="match status" value="2"/>
</dbReference>
<dbReference type="Pfam" id="PF05692">
    <property type="entry name" value="Myco_haema"/>
    <property type="match status" value="2"/>
</dbReference>